<reference evidence="3 4" key="1">
    <citation type="journal article" date="2013" name="Stand. Genomic Sci.">
        <title>Genomic Encyclopedia of Type Strains, Phase I: The one thousand microbial genomes (KMG-I) project.</title>
        <authorList>
            <person name="Kyrpides N.C."/>
            <person name="Woyke T."/>
            <person name="Eisen J.A."/>
            <person name="Garrity G."/>
            <person name="Lilburn T.G."/>
            <person name="Beck B.J."/>
            <person name="Whitman W.B."/>
            <person name="Hugenholtz P."/>
            <person name="Klenk H.P."/>
        </authorList>
    </citation>
    <scope>NUCLEOTIDE SEQUENCE [LARGE SCALE GENOMIC DNA]</scope>
    <source>
        <strain evidence="3 4">DSM 45044</strain>
    </source>
</reference>
<accession>A0A562UPV2</accession>
<feature type="domain" description="DUF58" evidence="2">
    <location>
        <begin position="201"/>
        <end position="282"/>
    </location>
</feature>
<dbReference type="Proteomes" id="UP000321617">
    <property type="component" value="Unassembled WGS sequence"/>
</dbReference>
<organism evidence="3 4">
    <name type="scientific">Stackebrandtia albiflava</name>
    <dbReference type="NCBI Taxonomy" id="406432"/>
    <lineage>
        <taxon>Bacteria</taxon>
        <taxon>Bacillati</taxon>
        <taxon>Actinomycetota</taxon>
        <taxon>Actinomycetes</taxon>
        <taxon>Glycomycetales</taxon>
        <taxon>Glycomycetaceae</taxon>
        <taxon>Stackebrandtia</taxon>
    </lineage>
</organism>
<proteinExistence type="predicted"/>
<evidence type="ECO:0000259" key="2">
    <source>
        <dbReference type="Pfam" id="PF01882"/>
    </source>
</evidence>
<keyword evidence="1" id="KW-0472">Membrane</keyword>
<keyword evidence="1" id="KW-1133">Transmembrane helix</keyword>
<name>A0A562UPV2_9ACTN</name>
<dbReference type="InterPro" id="IPR002881">
    <property type="entry name" value="DUF58"/>
</dbReference>
<sequence>MAEALRGLTLRGKSLISIGLALVLVSFVIGEKDMLRVALLVGLLPLLAAAVMARTRYQINAARVLDPSRVEMGQEARVTLRLRNQSRVSTGTMMLEDRLPYTLGERPRLVLERLPGGGGSAVAYTVRAEQRGRYEVGPLVIRITDPFGLIELTHTYPGVDRLTVIPTITPLPSIRLPGEFAGAGDSRSRAVAVHGEDDAATREYRHGDDLRRVHWKSTARTGELMVRREEQPWDSRATVVMDLRAAGFRGDGPASSFEWAVAAVASITDHLRLSGYKMRMVSESVDLSPDLDSSGVMLDHLAGVRSRRHGQMETLVEQIRRGDHSGLIVGVFGMMTPEEATALGAVRAGGATCVAVLIDSSTWMSLPEAARADADKAFYDSMLNLLRAGWRVVPIRHGDRLDHVWRSLANGPQGFTHRAALAETVSGGPR</sequence>
<dbReference type="AlphaFoldDB" id="A0A562UPV2"/>
<keyword evidence="4" id="KW-1185">Reference proteome</keyword>
<dbReference type="Pfam" id="PF01882">
    <property type="entry name" value="DUF58"/>
    <property type="match status" value="1"/>
</dbReference>
<protein>
    <submittedName>
        <fullName evidence="3">Uncharacterized protein DUF58</fullName>
    </submittedName>
</protein>
<dbReference type="PANTHER" id="PTHR34351:SF1">
    <property type="entry name" value="SLR1927 PROTEIN"/>
    <property type="match status" value="1"/>
</dbReference>
<gene>
    <name evidence="3" type="ORF">LX16_4810</name>
</gene>
<dbReference type="EMBL" id="VLLL01000010">
    <property type="protein sequence ID" value="TWJ07651.1"/>
    <property type="molecule type" value="Genomic_DNA"/>
</dbReference>
<comment type="caution">
    <text evidence="3">The sequence shown here is derived from an EMBL/GenBank/DDBJ whole genome shotgun (WGS) entry which is preliminary data.</text>
</comment>
<dbReference type="PANTHER" id="PTHR34351">
    <property type="entry name" value="SLR1927 PROTEIN-RELATED"/>
    <property type="match status" value="1"/>
</dbReference>
<feature type="transmembrane region" description="Helical" evidence="1">
    <location>
        <begin position="35"/>
        <end position="53"/>
    </location>
</feature>
<evidence type="ECO:0000256" key="1">
    <source>
        <dbReference type="SAM" id="Phobius"/>
    </source>
</evidence>
<evidence type="ECO:0000313" key="3">
    <source>
        <dbReference type="EMBL" id="TWJ07651.1"/>
    </source>
</evidence>
<feature type="transmembrane region" description="Helical" evidence="1">
    <location>
        <begin position="12"/>
        <end position="29"/>
    </location>
</feature>
<dbReference type="RefSeq" id="WP_147143650.1">
    <property type="nucleotide sequence ID" value="NZ_BAABIJ010000006.1"/>
</dbReference>
<evidence type="ECO:0000313" key="4">
    <source>
        <dbReference type="Proteomes" id="UP000321617"/>
    </source>
</evidence>
<keyword evidence="1" id="KW-0812">Transmembrane</keyword>
<dbReference type="OrthoDB" id="9812729at2"/>